<evidence type="ECO:0000313" key="4">
    <source>
        <dbReference type="Proteomes" id="UP000000689"/>
    </source>
</evidence>
<dbReference type="GeneID" id="11498434"/>
<keyword evidence="4" id="KW-1185">Reference proteome</keyword>
<dbReference type="RefSeq" id="XP_003668589.1">
    <property type="nucleotide sequence ID" value="XM_003668541.1"/>
</dbReference>
<dbReference type="GO" id="GO:0071004">
    <property type="term" value="C:U2-type prespliceosome"/>
    <property type="evidence" value="ECO:0007669"/>
    <property type="project" value="EnsemblFungi"/>
</dbReference>
<gene>
    <name evidence="3" type="primary">NDAI0B03110</name>
    <name evidence="3" type="ordered locus">NDAI_0B03110</name>
</gene>
<organism evidence="3 4">
    <name type="scientific">Naumovozyma dairenensis (strain ATCC 10597 / BCRC 20456 / CBS 421 / NBRC 0211 / NRRL Y-12639)</name>
    <name type="common">Saccharomyces dairenensis</name>
    <dbReference type="NCBI Taxonomy" id="1071378"/>
    <lineage>
        <taxon>Eukaryota</taxon>
        <taxon>Fungi</taxon>
        <taxon>Dikarya</taxon>
        <taxon>Ascomycota</taxon>
        <taxon>Saccharomycotina</taxon>
        <taxon>Saccharomycetes</taxon>
        <taxon>Saccharomycetales</taxon>
        <taxon>Saccharomycetaceae</taxon>
        <taxon>Naumovozyma</taxon>
    </lineage>
</organism>
<feature type="region of interest" description="Disordered" evidence="2">
    <location>
        <begin position="20"/>
        <end position="40"/>
    </location>
</feature>
<evidence type="ECO:0000256" key="1">
    <source>
        <dbReference type="ARBA" id="ARBA00005655"/>
    </source>
</evidence>
<dbReference type="KEGG" id="ndi:NDAI_0B03110"/>
<dbReference type="eggNOG" id="KOG0796">
    <property type="taxonomic scope" value="Eukaryota"/>
</dbReference>
<dbReference type="GO" id="GO:0003729">
    <property type="term" value="F:mRNA binding"/>
    <property type="evidence" value="ECO:0007669"/>
    <property type="project" value="EnsemblFungi"/>
</dbReference>
<sequence length="255" mass="29536">MSKILSTPAAEQRRLLEQLMGRDSSSSRHRGGSRFHSHSNRANDMGLYDPKICKSYLVGDCPYDLFQGTKQSLGRCPQIHLAKHKLKYEDEKGKGVKFEAFEREYFMVLSKFINDCNAQINIALKNLEHTSEEKETIRKATEELDFLDTRIGLMVQEIQLLVDVNEVMKALIQSTKLQDVQEKRKLVGKKVKAITENVGQSAQQKLQVCEVCGAYLSRLDTDRRLADHFLGKIHLGYVKMREHYEYYKKKRYQKT</sequence>
<evidence type="ECO:0000313" key="3">
    <source>
        <dbReference type="EMBL" id="CCD23346.1"/>
    </source>
</evidence>
<dbReference type="GO" id="GO:0006376">
    <property type="term" value="P:mRNA splice site recognition"/>
    <property type="evidence" value="ECO:0007669"/>
    <property type="project" value="EnsemblFungi"/>
</dbReference>
<dbReference type="PANTHER" id="PTHR12375">
    <property type="entry name" value="RNA-BINDING PROTEIN LUC7-RELATED"/>
    <property type="match status" value="1"/>
</dbReference>
<dbReference type="GO" id="GO:0005685">
    <property type="term" value="C:U1 snRNP"/>
    <property type="evidence" value="ECO:0007669"/>
    <property type="project" value="EnsemblFungi"/>
</dbReference>
<dbReference type="Proteomes" id="UP000000689">
    <property type="component" value="Chromosome 2"/>
</dbReference>
<dbReference type="GO" id="GO:0005829">
    <property type="term" value="C:cytosol"/>
    <property type="evidence" value="ECO:0007669"/>
    <property type="project" value="EnsemblFungi"/>
</dbReference>
<evidence type="ECO:0000256" key="2">
    <source>
        <dbReference type="SAM" id="MobiDB-lite"/>
    </source>
</evidence>
<feature type="compositionally biased region" description="Basic residues" evidence="2">
    <location>
        <begin position="27"/>
        <end position="39"/>
    </location>
</feature>
<comment type="similarity">
    <text evidence="1">Belongs to the Luc7 family.</text>
</comment>
<dbReference type="Pfam" id="PF03194">
    <property type="entry name" value="LUC7"/>
    <property type="match status" value="1"/>
</dbReference>
<dbReference type="STRING" id="1071378.G0W6D5"/>
<dbReference type="AlphaFoldDB" id="G0W6D5"/>
<dbReference type="OrthoDB" id="153872at2759"/>
<dbReference type="OMA" id="CPYDLFQ"/>
<protein>
    <submittedName>
        <fullName evidence="3">Uncharacterized protein</fullName>
    </submittedName>
</protein>
<name>G0W6D5_NAUDC</name>
<reference evidence="3 4" key="1">
    <citation type="journal article" date="2011" name="Proc. Natl. Acad. Sci. U.S.A.">
        <title>Evolutionary erosion of yeast sex chromosomes by mating-type switching accidents.</title>
        <authorList>
            <person name="Gordon J.L."/>
            <person name="Armisen D."/>
            <person name="Proux-Wera E."/>
            <person name="Oheigeartaigh S.S."/>
            <person name="Byrne K.P."/>
            <person name="Wolfe K.H."/>
        </authorList>
    </citation>
    <scope>NUCLEOTIDE SEQUENCE [LARGE SCALE GENOMIC DNA]</scope>
    <source>
        <strain evidence="4">ATCC 10597 / BCRC 20456 / CBS 421 / NBRC 0211 / NRRL Y-12639</strain>
    </source>
</reference>
<dbReference type="InterPro" id="IPR004882">
    <property type="entry name" value="Luc7-rel"/>
</dbReference>
<accession>G0W6D5</accession>
<dbReference type="HOGENOM" id="CLU_030397_1_0_1"/>
<proteinExistence type="inferred from homology"/>
<dbReference type="EMBL" id="HE580268">
    <property type="protein sequence ID" value="CCD23346.1"/>
    <property type="molecule type" value="Genomic_DNA"/>
</dbReference>